<accession>A0A1F5AYR5</accession>
<name>A0A1F5AYR5_9BACT</name>
<proteinExistence type="predicted"/>
<dbReference type="EMBL" id="MEYI01000044">
    <property type="protein sequence ID" value="OGD23344.1"/>
    <property type="molecule type" value="Genomic_DNA"/>
</dbReference>
<dbReference type="AlphaFoldDB" id="A0A1F5AYR5"/>
<organism evidence="1 2">
    <name type="scientific">Candidatus Azambacteria bacterium RBG_16_47_10</name>
    <dbReference type="NCBI Taxonomy" id="1797292"/>
    <lineage>
        <taxon>Bacteria</taxon>
        <taxon>Candidatus Azamiibacteriota</taxon>
    </lineage>
</organism>
<evidence type="ECO:0000313" key="1">
    <source>
        <dbReference type="EMBL" id="OGD23344.1"/>
    </source>
</evidence>
<protein>
    <submittedName>
        <fullName evidence="1">Uncharacterized protein</fullName>
    </submittedName>
</protein>
<evidence type="ECO:0000313" key="2">
    <source>
        <dbReference type="Proteomes" id="UP000176639"/>
    </source>
</evidence>
<gene>
    <name evidence="1" type="ORF">A2Z10_01490</name>
</gene>
<comment type="caution">
    <text evidence="1">The sequence shown here is derived from an EMBL/GenBank/DDBJ whole genome shotgun (WGS) entry which is preliminary data.</text>
</comment>
<dbReference type="Proteomes" id="UP000176639">
    <property type="component" value="Unassembled WGS sequence"/>
</dbReference>
<reference evidence="1 2" key="1">
    <citation type="journal article" date="2016" name="Nat. Commun.">
        <title>Thousands of microbial genomes shed light on interconnected biogeochemical processes in an aquifer system.</title>
        <authorList>
            <person name="Anantharaman K."/>
            <person name="Brown C.T."/>
            <person name="Hug L.A."/>
            <person name="Sharon I."/>
            <person name="Castelle C.J."/>
            <person name="Probst A.J."/>
            <person name="Thomas B.C."/>
            <person name="Singh A."/>
            <person name="Wilkins M.J."/>
            <person name="Karaoz U."/>
            <person name="Brodie E.L."/>
            <person name="Williams K.H."/>
            <person name="Hubbard S.S."/>
            <person name="Banfield J.F."/>
        </authorList>
    </citation>
    <scope>NUCLEOTIDE SEQUENCE [LARGE SCALE GENOMIC DNA]</scope>
</reference>
<sequence>MAINKTTARDILRQVYEEDRFFNADGNIFSSLADLGAHVKDMPQEIFNYHCNSQKCDFAEWIEGTLHDAVLAKDIRKAKGVRAKIEKRVDERVLKLEKYL</sequence>